<protein>
    <recommendedName>
        <fullName evidence="1">Small ribosomal subunit protein mS41 SAM domain-containing protein</fullName>
    </recommendedName>
</protein>
<evidence type="ECO:0000313" key="2">
    <source>
        <dbReference type="EMBL" id="RZC67944.1"/>
    </source>
</evidence>
<name>A0A4Y7K3N7_PAPSO</name>
<dbReference type="Proteomes" id="UP000316621">
    <property type="component" value="Chromosome 6"/>
</dbReference>
<dbReference type="EMBL" id="CM010720">
    <property type="protein sequence ID" value="RZC67944.1"/>
    <property type="molecule type" value="Genomic_DNA"/>
</dbReference>
<evidence type="ECO:0000259" key="1">
    <source>
        <dbReference type="SMART" id="SM01238"/>
    </source>
</evidence>
<evidence type="ECO:0000313" key="3">
    <source>
        <dbReference type="Proteomes" id="UP000316621"/>
    </source>
</evidence>
<dbReference type="PANTHER" id="PTHR34955:SF2">
    <property type="entry name" value="IGR MOTIF PROTEIN"/>
    <property type="match status" value="1"/>
</dbReference>
<dbReference type="Pfam" id="PF09597">
    <property type="entry name" value="SAM_Ribosomal_mS41"/>
    <property type="match status" value="1"/>
</dbReference>
<dbReference type="InterPro" id="IPR019083">
    <property type="entry name" value="SAM_Ribosomal_mS41"/>
</dbReference>
<dbReference type="Gramene" id="RZC67944">
    <property type="protein sequence ID" value="RZC67944"/>
    <property type="gene ID" value="C5167_011631"/>
</dbReference>
<dbReference type="STRING" id="3469.A0A4Y7K3N7"/>
<feature type="domain" description="Small ribosomal subunit protein mS41 SAM" evidence="1">
    <location>
        <begin position="37"/>
        <end position="96"/>
    </location>
</feature>
<organism evidence="2 3">
    <name type="scientific">Papaver somniferum</name>
    <name type="common">Opium poppy</name>
    <dbReference type="NCBI Taxonomy" id="3469"/>
    <lineage>
        <taxon>Eukaryota</taxon>
        <taxon>Viridiplantae</taxon>
        <taxon>Streptophyta</taxon>
        <taxon>Embryophyta</taxon>
        <taxon>Tracheophyta</taxon>
        <taxon>Spermatophyta</taxon>
        <taxon>Magnoliopsida</taxon>
        <taxon>Ranunculales</taxon>
        <taxon>Papaveraceae</taxon>
        <taxon>Papaveroideae</taxon>
        <taxon>Papaver</taxon>
    </lineage>
</organism>
<dbReference type="OrthoDB" id="18595at2759"/>
<sequence>MAMMMALKKHLISNQTLISSTRFFSKYAPQYVEKVGILEFLNGVGKGVETHAGKLETEIGDFHKLLVTRTLNLKKLGIPVKHRKLILKYTHKYRLGLWRPRADMLKA</sequence>
<proteinExistence type="predicted"/>
<dbReference type="AlphaFoldDB" id="A0A4Y7K3N7"/>
<gene>
    <name evidence="2" type="ORF">C5167_011631</name>
</gene>
<keyword evidence="3" id="KW-1185">Reference proteome</keyword>
<reference evidence="2 3" key="1">
    <citation type="journal article" date="2018" name="Science">
        <title>The opium poppy genome and morphinan production.</title>
        <authorList>
            <person name="Guo L."/>
            <person name="Winzer T."/>
            <person name="Yang X."/>
            <person name="Li Y."/>
            <person name="Ning Z."/>
            <person name="He Z."/>
            <person name="Teodor R."/>
            <person name="Lu Y."/>
            <person name="Bowser T.A."/>
            <person name="Graham I.A."/>
            <person name="Ye K."/>
        </authorList>
    </citation>
    <scope>NUCLEOTIDE SEQUENCE [LARGE SCALE GENOMIC DNA]</scope>
    <source>
        <strain evidence="3">cv. HN1</strain>
        <tissue evidence="2">Leaves</tissue>
    </source>
</reference>
<dbReference type="PANTHER" id="PTHR34955">
    <property type="entry name" value="IGR MOTIF PROTEIN"/>
    <property type="match status" value="1"/>
</dbReference>
<accession>A0A4Y7K3N7</accession>
<dbReference type="SMART" id="SM01238">
    <property type="entry name" value="IGR"/>
    <property type="match status" value="1"/>
</dbReference>
<dbReference type="OMA" id="LCNTICR"/>